<dbReference type="GO" id="GO:0005634">
    <property type="term" value="C:nucleus"/>
    <property type="evidence" value="ECO:0007669"/>
    <property type="project" value="TreeGrafter"/>
</dbReference>
<evidence type="ECO:0000313" key="3">
    <source>
        <dbReference type="Proteomes" id="UP000050792"/>
    </source>
</evidence>
<sequence length="530" mass="61765">MMLDLFNRLFYILLGILRMIFQLHNEPTPQFINATTDYITTEGIISPTENVTHSMFTVQDIYRTGNETEQTTLKLHNEPTPQFINATTDYITTEGIISPTENVTHSMFTVQDIYRTGNETEQTTLKLHNEPTQQLMNLTTDYITTEEIISLTEIVTHPMLTVEDIYRIGNETKKTTLKIIQSYDKQVTTFIRSPLNHIDLQGNVYQPKIVPSNKFCASNDVHNIRNQIKRQNYERVLQILLTRTNAQRQHIVHYYKTFEMSLIKEMENIQPNNLKLLIEDLLTDTSILFAEELYKAISTSNIQITTSLLIDFWGDEFDQVKNVYKLYSNESIWKSIEERFGKPTEDFLQCVVQTKKVKIKQETNEDTFSIPIANMSEVNKTFHDLLKLKNSAKDTEQQLGKLLCKLNPFQLEALEMMYQQDLKRTFSEVIQRRSSGQMHDLLLSLYTYSVNKPMYFATLFHDVLHKELISVLTAQRLLILRSEVDLQLVCDIYDAMYGIYLSDDVKQKYFGKQDNALTNLLKLEGTHVLY</sequence>
<keyword evidence="2" id="KW-0732">Signal</keyword>
<dbReference type="GO" id="GO:0005886">
    <property type="term" value="C:plasma membrane"/>
    <property type="evidence" value="ECO:0007669"/>
    <property type="project" value="TreeGrafter"/>
</dbReference>
<dbReference type="Gene3D" id="1.10.220.10">
    <property type="entry name" value="Annexin"/>
    <property type="match status" value="1"/>
</dbReference>
<dbReference type="InterPro" id="IPR037104">
    <property type="entry name" value="Annexin_sf"/>
</dbReference>
<evidence type="ECO:0008006" key="5">
    <source>
        <dbReference type="Google" id="ProtNLM"/>
    </source>
</evidence>
<accession>A0AA85GI08</accession>
<proteinExistence type="inferred from homology"/>
<feature type="signal peptide" evidence="2">
    <location>
        <begin position="1"/>
        <end position="25"/>
    </location>
</feature>
<dbReference type="PANTHER" id="PTHR10502:SF102">
    <property type="entry name" value="ANNEXIN B11"/>
    <property type="match status" value="1"/>
</dbReference>
<reference evidence="4" key="2">
    <citation type="submission" date="2023-11" db="UniProtKB">
        <authorList>
            <consortium name="WormBaseParasite"/>
        </authorList>
    </citation>
    <scope>IDENTIFICATION</scope>
</reference>
<comment type="similarity">
    <text evidence="1">Belongs to the annexin family.</text>
</comment>
<name>A0AA85GI08_9TREM</name>
<dbReference type="PANTHER" id="PTHR10502">
    <property type="entry name" value="ANNEXIN"/>
    <property type="match status" value="1"/>
</dbReference>
<protein>
    <recommendedName>
        <fullName evidence="5">Annexin</fullName>
    </recommendedName>
</protein>
<dbReference type="GO" id="GO:0005737">
    <property type="term" value="C:cytoplasm"/>
    <property type="evidence" value="ECO:0007669"/>
    <property type="project" value="TreeGrafter"/>
</dbReference>
<dbReference type="GO" id="GO:0012506">
    <property type="term" value="C:vesicle membrane"/>
    <property type="evidence" value="ECO:0007669"/>
    <property type="project" value="TreeGrafter"/>
</dbReference>
<dbReference type="GO" id="GO:0005544">
    <property type="term" value="F:calcium-dependent phospholipid binding"/>
    <property type="evidence" value="ECO:0007669"/>
    <property type="project" value="InterPro"/>
</dbReference>
<evidence type="ECO:0000256" key="1">
    <source>
        <dbReference type="ARBA" id="ARBA00007831"/>
    </source>
</evidence>
<evidence type="ECO:0000256" key="2">
    <source>
        <dbReference type="SAM" id="SignalP"/>
    </source>
</evidence>
<dbReference type="GO" id="GO:0001786">
    <property type="term" value="F:phosphatidylserine binding"/>
    <property type="evidence" value="ECO:0007669"/>
    <property type="project" value="TreeGrafter"/>
</dbReference>
<dbReference type="Proteomes" id="UP000050792">
    <property type="component" value="Unassembled WGS sequence"/>
</dbReference>
<organism evidence="3 4">
    <name type="scientific">Schistosoma rodhaini</name>
    <dbReference type="NCBI Taxonomy" id="6188"/>
    <lineage>
        <taxon>Eukaryota</taxon>
        <taxon>Metazoa</taxon>
        <taxon>Spiralia</taxon>
        <taxon>Lophotrochozoa</taxon>
        <taxon>Platyhelminthes</taxon>
        <taxon>Trematoda</taxon>
        <taxon>Digenea</taxon>
        <taxon>Strigeidida</taxon>
        <taxon>Schistosomatoidea</taxon>
        <taxon>Schistosomatidae</taxon>
        <taxon>Schistosoma</taxon>
    </lineage>
</organism>
<feature type="chain" id="PRO_5041720339" description="Annexin" evidence="2">
    <location>
        <begin position="26"/>
        <end position="530"/>
    </location>
</feature>
<keyword evidence="3" id="KW-1185">Reference proteome</keyword>
<evidence type="ECO:0000313" key="4">
    <source>
        <dbReference type="WBParaSite" id="SRDH1_94440.2"/>
    </source>
</evidence>
<dbReference type="SUPFAM" id="SSF47874">
    <property type="entry name" value="Annexin"/>
    <property type="match status" value="1"/>
</dbReference>
<reference evidence="3" key="1">
    <citation type="submission" date="2022-06" db="EMBL/GenBank/DDBJ databases">
        <authorList>
            <person name="Berger JAMES D."/>
            <person name="Berger JAMES D."/>
        </authorList>
    </citation>
    <scope>NUCLEOTIDE SEQUENCE [LARGE SCALE GENOMIC DNA]</scope>
</reference>
<dbReference type="AlphaFoldDB" id="A0AA85GI08"/>
<dbReference type="WBParaSite" id="SRDH1_94440.2">
    <property type="protein sequence ID" value="SRDH1_94440.2"/>
    <property type="gene ID" value="SRDH1_94440"/>
</dbReference>
<dbReference type="GO" id="GO:0005509">
    <property type="term" value="F:calcium ion binding"/>
    <property type="evidence" value="ECO:0007669"/>
    <property type="project" value="InterPro"/>
</dbReference>